<keyword evidence="1" id="KW-0732">Signal</keyword>
<organism evidence="2 3">
    <name type="scientific">Geoalkalibacter ferrihydriticus DSM 17813</name>
    <dbReference type="NCBI Taxonomy" id="1121915"/>
    <lineage>
        <taxon>Bacteria</taxon>
        <taxon>Pseudomonadati</taxon>
        <taxon>Thermodesulfobacteriota</taxon>
        <taxon>Desulfuromonadia</taxon>
        <taxon>Desulfuromonadales</taxon>
        <taxon>Geoalkalibacteraceae</taxon>
        <taxon>Geoalkalibacter</taxon>
    </lineage>
</organism>
<evidence type="ECO:0000313" key="3">
    <source>
        <dbReference type="Proteomes" id="UP000035068"/>
    </source>
</evidence>
<comment type="caution">
    <text evidence="2">The sequence shown here is derived from an EMBL/GenBank/DDBJ whole genome shotgun (WGS) entry which is preliminary data.</text>
</comment>
<dbReference type="RefSeq" id="WP_040095146.1">
    <property type="nucleotide sequence ID" value="NZ_JWJD01000001.1"/>
</dbReference>
<evidence type="ECO:0000313" key="2">
    <source>
        <dbReference type="EMBL" id="KIH77299.1"/>
    </source>
</evidence>
<dbReference type="InterPro" id="IPR045613">
    <property type="entry name" value="DUF6448"/>
</dbReference>
<feature type="signal peptide" evidence="1">
    <location>
        <begin position="1"/>
        <end position="26"/>
    </location>
</feature>
<dbReference type="Pfam" id="PF20046">
    <property type="entry name" value="DUF6448"/>
    <property type="match status" value="1"/>
</dbReference>
<dbReference type="Proteomes" id="UP000035068">
    <property type="component" value="Unassembled WGS sequence"/>
</dbReference>
<accession>A0A0C2DV45</accession>
<dbReference type="EMBL" id="JWJD01000001">
    <property type="protein sequence ID" value="KIH77299.1"/>
    <property type="molecule type" value="Genomic_DNA"/>
</dbReference>
<feature type="chain" id="PRO_5002159868" evidence="1">
    <location>
        <begin position="27"/>
        <end position="194"/>
    </location>
</feature>
<protein>
    <submittedName>
        <fullName evidence="2">Uncharacterized protein</fullName>
    </submittedName>
</protein>
<reference evidence="2 3" key="1">
    <citation type="submission" date="2014-12" db="EMBL/GenBank/DDBJ databases">
        <title>Genomes of Geoalkalibacter ferrihydriticus and Geoalkalibacter subterraneus, two haloalkaliphilic metal-reducing members of the Geobacteraceae.</title>
        <authorList>
            <person name="Badalamenti J.P."/>
            <person name="Torres C.I."/>
            <person name="Krajmalnik-Brown R."/>
            <person name="Bond D.R."/>
        </authorList>
    </citation>
    <scope>NUCLEOTIDE SEQUENCE [LARGE SCALE GENOMIC DNA]</scope>
    <source>
        <strain evidence="2 3">DSM 17813</strain>
    </source>
</reference>
<keyword evidence="3" id="KW-1185">Reference proteome</keyword>
<gene>
    <name evidence="2" type="ORF">GFER_00625</name>
</gene>
<proteinExistence type="predicted"/>
<sequence>MKKKVSGKKFLAVLVGTLAFMIPQMAAAHCDALDGPVITEARVALEKGDITPLLKWVMPEYENEVRQAFAQTLQVRGLGPQAQELADLYFFETLVRVHRAGEGAPYTGIKPAGTIEAPIAKADLALEKGSVDELADAISSHVAKEMRSRFAHALELRKRADESVEVGREFVEAYVQYVHFVEGIVAVVHGEHAH</sequence>
<evidence type="ECO:0000256" key="1">
    <source>
        <dbReference type="SAM" id="SignalP"/>
    </source>
</evidence>
<name>A0A0C2DV45_9BACT</name>
<dbReference type="AlphaFoldDB" id="A0A0C2DV45"/>